<evidence type="ECO:0000313" key="2">
    <source>
        <dbReference type="EMBL" id="OAP57858.1"/>
    </source>
</evidence>
<feature type="region of interest" description="Disordered" evidence="1">
    <location>
        <begin position="411"/>
        <end position="438"/>
    </location>
</feature>
<accession>A0A178ZDM0</accession>
<dbReference type="RefSeq" id="XP_018691225.1">
    <property type="nucleotide sequence ID" value="XM_018840104.1"/>
</dbReference>
<feature type="compositionally biased region" description="Polar residues" evidence="1">
    <location>
        <begin position="236"/>
        <end position="252"/>
    </location>
</feature>
<proteinExistence type="predicted"/>
<feature type="compositionally biased region" description="Polar residues" evidence="1">
    <location>
        <begin position="195"/>
        <end position="207"/>
    </location>
</feature>
<dbReference type="GeneID" id="30012764"/>
<feature type="region of interest" description="Disordered" evidence="1">
    <location>
        <begin position="1"/>
        <end position="30"/>
    </location>
</feature>
<protein>
    <submittedName>
        <fullName evidence="2">Uncharacterized protein</fullName>
    </submittedName>
</protein>
<dbReference type="Proteomes" id="UP000078343">
    <property type="component" value="Unassembled WGS sequence"/>
</dbReference>
<evidence type="ECO:0000256" key="1">
    <source>
        <dbReference type="SAM" id="MobiDB-lite"/>
    </source>
</evidence>
<comment type="caution">
    <text evidence="2">The sequence shown here is derived from an EMBL/GenBank/DDBJ whole genome shotgun (WGS) entry which is preliminary data.</text>
</comment>
<sequence length="438" mass="48745">MEESSKLKSNKPAAFKSAVPRNDLIPPNSNLKFSPADMSARITHQLPGRPIPIAPRAMTASALSHVQVGTDVLDFRLFPEHPVLITDHLRRVGGLLRGVEGSEDAGSPPWPQFILNEALKVVNATCPLVLRKQVLRPIQGTSATCRSLASRIPARYFPASGTVVDRFFTGLIGFLEDQYSFPGRHAMDIPYQQGPLPTTFPQTSNAGRKQVEDHRSNSHSKRRKPHSAPKILPNMSVPTSDRTKQEVTTSEYSPEAHSEDKRDRNMETASGTIQTSCSRKRKSLDQETLTKDGKEDRASTGDPTPIIKGKKKRKKKKATRTCIEPTVPSAPSPVPEPKVIKLEDSSNEASDEESDAESDINPPSRPKRNVYEYMYHKAQEDIRFFERFLQQGAGISKADIDASKIRVAMGQSHKKAFDQVFKPSEKKLARRPRTPEQD</sequence>
<gene>
    <name evidence="2" type="ORF">AYL99_08596</name>
</gene>
<feature type="compositionally biased region" description="Basic and acidic residues" evidence="1">
    <location>
        <begin position="254"/>
        <end position="266"/>
    </location>
</feature>
<feature type="compositionally biased region" description="Acidic residues" evidence="1">
    <location>
        <begin position="345"/>
        <end position="358"/>
    </location>
</feature>
<feature type="compositionally biased region" description="Polar residues" evidence="1">
    <location>
        <begin position="267"/>
        <end position="277"/>
    </location>
</feature>
<keyword evidence="3" id="KW-1185">Reference proteome</keyword>
<feature type="compositionally biased region" description="Basic residues" evidence="1">
    <location>
        <begin position="217"/>
        <end position="227"/>
    </location>
</feature>
<dbReference type="EMBL" id="LVYI01000007">
    <property type="protein sequence ID" value="OAP57858.1"/>
    <property type="molecule type" value="Genomic_DNA"/>
</dbReference>
<feature type="compositionally biased region" description="Basic and acidic residues" evidence="1">
    <location>
        <begin position="283"/>
        <end position="299"/>
    </location>
</feature>
<feature type="region of interest" description="Disordered" evidence="1">
    <location>
        <begin position="190"/>
        <end position="368"/>
    </location>
</feature>
<dbReference type="OrthoDB" id="4145506at2759"/>
<organism evidence="2 3">
    <name type="scientific">Fonsecaea erecta</name>
    <dbReference type="NCBI Taxonomy" id="1367422"/>
    <lineage>
        <taxon>Eukaryota</taxon>
        <taxon>Fungi</taxon>
        <taxon>Dikarya</taxon>
        <taxon>Ascomycota</taxon>
        <taxon>Pezizomycotina</taxon>
        <taxon>Eurotiomycetes</taxon>
        <taxon>Chaetothyriomycetidae</taxon>
        <taxon>Chaetothyriales</taxon>
        <taxon>Herpotrichiellaceae</taxon>
        <taxon>Fonsecaea</taxon>
    </lineage>
</organism>
<evidence type="ECO:0000313" key="3">
    <source>
        <dbReference type="Proteomes" id="UP000078343"/>
    </source>
</evidence>
<dbReference type="AlphaFoldDB" id="A0A178ZDM0"/>
<name>A0A178ZDM0_9EURO</name>
<feature type="compositionally biased region" description="Basic and acidic residues" evidence="1">
    <location>
        <begin position="423"/>
        <end position="438"/>
    </location>
</feature>
<reference evidence="2 3" key="1">
    <citation type="submission" date="2016-04" db="EMBL/GenBank/DDBJ databases">
        <title>Draft genome of Fonsecaea erecta CBS 125763.</title>
        <authorList>
            <person name="Weiss V.A."/>
            <person name="Vicente V.A."/>
            <person name="Raittz R.T."/>
            <person name="Moreno L.F."/>
            <person name="De Souza E.M."/>
            <person name="Pedrosa F.O."/>
            <person name="Steffens M.B."/>
            <person name="Faoro H."/>
            <person name="Tadra-Sfeir M.Z."/>
            <person name="Najafzadeh M.J."/>
            <person name="Felipe M.S."/>
            <person name="Teixeira M."/>
            <person name="Sun J."/>
            <person name="Xi L."/>
            <person name="Gomes R."/>
            <person name="De Azevedo C.M."/>
            <person name="Salgado C.G."/>
            <person name="Da Silva M.B."/>
            <person name="Nascimento M.F."/>
            <person name="Queiroz-Telles F."/>
            <person name="Attili D.S."/>
            <person name="Gorbushina A."/>
        </authorList>
    </citation>
    <scope>NUCLEOTIDE SEQUENCE [LARGE SCALE GENOMIC DNA]</scope>
    <source>
        <strain evidence="2 3">CBS 125763</strain>
    </source>
</reference>
<feature type="compositionally biased region" description="Basic residues" evidence="1">
    <location>
        <begin position="308"/>
        <end position="319"/>
    </location>
</feature>